<dbReference type="GeneID" id="87804594"/>
<dbReference type="Proteomes" id="UP000827549">
    <property type="component" value="Chromosome 1"/>
</dbReference>
<protein>
    <submittedName>
        <fullName evidence="1">Uncharacterized protein</fullName>
    </submittedName>
</protein>
<keyword evidence="2" id="KW-1185">Reference proteome</keyword>
<dbReference type="AlphaFoldDB" id="A0AAF1BFA1"/>
<organism evidence="1 2">
    <name type="scientific">Vanrija pseudolonga</name>
    <dbReference type="NCBI Taxonomy" id="143232"/>
    <lineage>
        <taxon>Eukaryota</taxon>
        <taxon>Fungi</taxon>
        <taxon>Dikarya</taxon>
        <taxon>Basidiomycota</taxon>
        <taxon>Agaricomycotina</taxon>
        <taxon>Tremellomycetes</taxon>
        <taxon>Trichosporonales</taxon>
        <taxon>Trichosporonaceae</taxon>
        <taxon>Vanrija</taxon>
    </lineage>
</organism>
<name>A0AAF1BFA1_9TREE</name>
<sequence length="273" mass="30685">MAPPQTRPVDDEPDQLMDGSKLLEFRSPSGTFEYSIRTLPVPVKAQMLDDESDEDLPPPMLDIDHGDALDGPSDIVSAPQHQRFTDPHPLSDLLVKDHCAHPDDDACIRFISFNGDLRDAADSDFAWLNQMPLAAVDEKTRQTWNLGGDWSEQMREASFNNKTLKEKLSPIITAVRITNAQMYRLRNACLTFNKDAQPAFSSEDFSTDNVNLVFEAVAAEIKVHRYEESDSPSEAEAEKANGNLQAAIRRLDAYIEAHSDDEIKMYKEKAFQV</sequence>
<gene>
    <name evidence="1" type="ORF">LOC62_01G001338</name>
</gene>
<proteinExistence type="predicted"/>
<dbReference type="RefSeq" id="XP_062623803.1">
    <property type="nucleotide sequence ID" value="XM_062767819.1"/>
</dbReference>
<reference evidence="1" key="1">
    <citation type="submission" date="2023-10" db="EMBL/GenBank/DDBJ databases">
        <authorList>
            <person name="Noh H."/>
        </authorList>
    </citation>
    <scope>NUCLEOTIDE SEQUENCE</scope>
    <source>
        <strain evidence="1">DUCC4014</strain>
    </source>
</reference>
<dbReference type="EMBL" id="CP086714">
    <property type="protein sequence ID" value="WOO77771.1"/>
    <property type="molecule type" value="Genomic_DNA"/>
</dbReference>
<evidence type="ECO:0000313" key="2">
    <source>
        <dbReference type="Proteomes" id="UP000827549"/>
    </source>
</evidence>
<accession>A0AAF1BFA1</accession>
<evidence type="ECO:0000313" key="1">
    <source>
        <dbReference type="EMBL" id="WOO77771.1"/>
    </source>
</evidence>